<dbReference type="InterPro" id="IPR019734">
    <property type="entry name" value="TPR_rpt"/>
</dbReference>
<dbReference type="Pfam" id="PF13424">
    <property type="entry name" value="TPR_12"/>
    <property type="match status" value="2"/>
</dbReference>
<protein>
    <recommendedName>
        <fullName evidence="4">NB-ARC domain-containing protein</fullName>
    </recommendedName>
</protein>
<comment type="caution">
    <text evidence="2">The sequence shown here is derived from an EMBL/GenBank/DDBJ whole genome shotgun (WGS) entry which is preliminary data.</text>
</comment>
<sequence>MVAELPDETARSIRNAIGGIVAGNVTQIGTLSAGSYVSSFEWPTPRQLPGDVDTFVNRGDEMTRLSALIERGRTGSSVTVAVIVGTAGVGKTALAVHWGHRVADSFTDGNLYVNLRGFDPSNEPLSTAEVLSQFIRAIGLPGQHSMPPTVDERAALFRTLTQGRRILVMLDNAVSPGQVRPLIPSSPSCLVVITSRNDLPGLVIREGATRITVPTLSSFDSELLLSHLLPRRIALANDRLDLSALAARCAYLPIALRVAADVVARSEFATLDDLIGQLETHTSAMKVLRVSGDRDAAVESIFSWSYHALSTRAARLFRLIGLHPGTSIAIEAAVALSGVSYSECRESIDELSNAHLIKEAGPGRYRVHDLLRSYAISRAHQEESADSRKVAVGRLLSWYLHSTDAANRVLAPHRRHVPLPPLPDRVEPMAFGDYPTAMTWCEAERLNLVVGTRTAEALGLFEIAWKLASALFSFLYVRSYFEDWTEMYTVGCRAAARLGDRHAEGMMLNRLGVAMKEMGRFLQARSCFEQALSIRREAGDRSGEATTLSNIGLCLTGLGQSDRAIPIFHQALTIAQDAGDDWTRAWTLHNLGTAQAGVGELDAAQRSQEEALTLARRLDDKIVEGLALQQLGLIHHTLGNYDDALATQRDALSVGRSLGHRTIEAAVLLNTGETLQGRGWAQEALAAYTEASILFEAMGNRRMTANSLARIARVMGDSGLGQADEIQAIMERANDSGISKNT</sequence>
<dbReference type="InterPro" id="IPR027417">
    <property type="entry name" value="P-loop_NTPase"/>
</dbReference>
<dbReference type="SUPFAM" id="SSF52540">
    <property type="entry name" value="P-loop containing nucleoside triphosphate hydrolases"/>
    <property type="match status" value="1"/>
</dbReference>
<dbReference type="PANTHER" id="PTHR47691">
    <property type="entry name" value="REGULATOR-RELATED"/>
    <property type="match status" value="1"/>
</dbReference>
<dbReference type="PANTHER" id="PTHR47691:SF3">
    <property type="entry name" value="HTH-TYPE TRANSCRIPTIONAL REGULATOR RV0890C-RELATED"/>
    <property type="match status" value="1"/>
</dbReference>
<evidence type="ECO:0000313" key="2">
    <source>
        <dbReference type="EMBL" id="GIH20700.1"/>
    </source>
</evidence>
<organism evidence="2 3">
    <name type="scientific">Rugosimonospora africana</name>
    <dbReference type="NCBI Taxonomy" id="556532"/>
    <lineage>
        <taxon>Bacteria</taxon>
        <taxon>Bacillati</taxon>
        <taxon>Actinomycetota</taxon>
        <taxon>Actinomycetes</taxon>
        <taxon>Micromonosporales</taxon>
        <taxon>Micromonosporaceae</taxon>
        <taxon>Rugosimonospora</taxon>
    </lineage>
</organism>
<feature type="repeat" description="TPR" evidence="1">
    <location>
        <begin position="545"/>
        <end position="578"/>
    </location>
</feature>
<accession>A0A8J3R0F1</accession>
<dbReference type="Gene3D" id="1.25.40.10">
    <property type="entry name" value="Tetratricopeptide repeat domain"/>
    <property type="match status" value="1"/>
</dbReference>
<dbReference type="EMBL" id="BONZ01000103">
    <property type="protein sequence ID" value="GIH20700.1"/>
    <property type="molecule type" value="Genomic_DNA"/>
</dbReference>
<dbReference type="AlphaFoldDB" id="A0A8J3R0F1"/>
<dbReference type="Proteomes" id="UP000642748">
    <property type="component" value="Unassembled WGS sequence"/>
</dbReference>
<dbReference type="SUPFAM" id="SSF48452">
    <property type="entry name" value="TPR-like"/>
    <property type="match status" value="2"/>
</dbReference>
<reference evidence="2" key="1">
    <citation type="submission" date="2021-01" db="EMBL/GenBank/DDBJ databases">
        <title>Whole genome shotgun sequence of Rugosimonospora africana NBRC 104875.</title>
        <authorList>
            <person name="Komaki H."/>
            <person name="Tamura T."/>
        </authorList>
    </citation>
    <scope>NUCLEOTIDE SEQUENCE</scope>
    <source>
        <strain evidence="2">NBRC 104875</strain>
    </source>
</reference>
<dbReference type="PROSITE" id="PS50005">
    <property type="entry name" value="TPR"/>
    <property type="match status" value="1"/>
</dbReference>
<dbReference type="SMART" id="SM00028">
    <property type="entry name" value="TPR"/>
    <property type="match status" value="5"/>
</dbReference>
<evidence type="ECO:0000256" key="1">
    <source>
        <dbReference type="PROSITE-ProRule" id="PRU00339"/>
    </source>
</evidence>
<dbReference type="PRINTS" id="PR00364">
    <property type="entry name" value="DISEASERSIST"/>
</dbReference>
<keyword evidence="1" id="KW-0802">TPR repeat</keyword>
<keyword evidence="3" id="KW-1185">Reference proteome</keyword>
<name>A0A8J3R0F1_9ACTN</name>
<evidence type="ECO:0008006" key="4">
    <source>
        <dbReference type="Google" id="ProtNLM"/>
    </source>
</evidence>
<proteinExistence type="predicted"/>
<gene>
    <name evidence="2" type="ORF">Raf01_88720</name>
</gene>
<dbReference type="InterPro" id="IPR011990">
    <property type="entry name" value="TPR-like_helical_dom_sf"/>
</dbReference>
<evidence type="ECO:0000313" key="3">
    <source>
        <dbReference type="Proteomes" id="UP000642748"/>
    </source>
</evidence>
<dbReference type="Gene3D" id="3.40.50.300">
    <property type="entry name" value="P-loop containing nucleotide triphosphate hydrolases"/>
    <property type="match status" value="1"/>
</dbReference>